<gene>
    <name evidence="1" type="ORF">METZ01_LOCUS53513</name>
</gene>
<name>A0A381SAY7_9ZZZZ</name>
<reference evidence="1" key="1">
    <citation type="submission" date="2018-05" db="EMBL/GenBank/DDBJ databases">
        <authorList>
            <person name="Lanie J.A."/>
            <person name="Ng W.-L."/>
            <person name="Kazmierczak K.M."/>
            <person name="Andrzejewski T.M."/>
            <person name="Davidsen T.M."/>
            <person name="Wayne K.J."/>
            <person name="Tettelin H."/>
            <person name="Glass J.I."/>
            <person name="Rusch D."/>
            <person name="Podicherti R."/>
            <person name="Tsui H.-C.T."/>
            <person name="Winkler M.E."/>
        </authorList>
    </citation>
    <scope>NUCLEOTIDE SEQUENCE</scope>
</reference>
<dbReference type="EMBL" id="UINC01002824">
    <property type="protein sequence ID" value="SVA00659.1"/>
    <property type="molecule type" value="Genomic_DNA"/>
</dbReference>
<accession>A0A381SAY7</accession>
<protein>
    <recommendedName>
        <fullName evidence="2">Glycine zipper family protein</fullName>
    </recommendedName>
</protein>
<organism evidence="1">
    <name type="scientific">marine metagenome</name>
    <dbReference type="NCBI Taxonomy" id="408172"/>
    <lineage>
        <taxon>unclassified sequences</taxon>
        <taxon>metagenomes</taxon>
        <taxon>ecological metagenomes</taxon>
    </lineage>
</organism>
<dbReference type="PROSITE" id="PS51257">
    <property type="entry name" value="PROKAR_LIPOPROTEIN"/>
    <property type="match status" value="1"/>
</dbReference>
<proteinExistence type="predicted"/>
<dbReference type="AlphaFoldDB" id="A0A381SAY7"/>
<evidence type="ECO:0000313" key="1">
    <source>
        <dbReference type="EMBL" id="SVA00659.1"/>
    </source>
</evidence>
<evidence type="ECO:0008006" key="2">
    <source>
        <dbReference type="Google" id="ProtNLM"/>
    </source>
</evidence>
<sequence length="137" mass="14593">MIVTMPKLDEKNYVMLLCLLLVSGCVATKSGSIFDMTASEPIIDTKGVNMAQYEVDLEECSSFSEDISTGKSIAKGAATGAAVGAIIEAITDDSKSRRDALEVGAVSGGTQSGIRAVREKEQIIRRCLRGRGYQVLN</sequence>